<evidence type="ECO:0000256" key="4">
    <source>
        <dbReference type="ARBA" id="ARBA00023163"/>
    </source>
</evidence>
<dbReference type="PROSITE" id="PS50937">
    <property type="entry name" value="HTH_MERR_2"/>
    <property type="match status" value="1"/>
</dbReference>
<evidence type="ECO:0000313" key="7">
    <source>
        <dbReference type="Proteomes" id="UP001055429"/>
    </source>
</evidence>
<dbReference type="InterPro" id="IPR047057">
    <property type="entry name" value="MerR_fam"/>
</dbReference>
<dbReference type="PANTHER" id="PTHR30204">
    <property type="entry name" value="REDOX-CYCLING DRUG-SENSING TRANSCRIPTIONAL ACTIVATOR SOXR"/>
    <property type="match status" value="1"/>
</dbReference>
<dbReference type="Pfam" id="PF13411">
    <property type="entry name" value="MerR_1"/>
    <property type="match status" value="1"/>
</dbReference>
<dbReference type="PANTHER" id="PTHR30204:SF69">
    <property type="entry name" value="MERR-FAMILY TRANSCRIPTIONAL REGULATOR"/>
    <property type="match status" value="1"/>
</dbReference>
<protein>
    <submittedName>
        <fullName evidence="6">MerR family transcriptional regulator</fullName>
    </submittedName>
</protein>
<dbReference type="InterPro" id="IPR000551">
    <property type="entry name" value="MerR-type_HTH_dom"/>
</dbReference>
<evidence type="ECO:0000256" key="2">
    <source>
        <dbReference type="ARBA" id="ARBA00023015"/>
    </source>
</evidence>
<evidence type="ECO:0000256" key="3">
    <source>
        <dbReference type="ARBA" id="ARBA00023125"/>
    </source>
</evidence>
<evidence type="ECO:0000259" key="5">
    <source>
        <dbReference type="PROSITE" id="PS50937"/>
    </source>
</evidence>
<dbReference type="RefSeq" id="WP_250201674.1">
    <property type="nucleotide sequence ID" value="NZ_CP097649.1"/>
</dbReference>
<dbReference type="Proteomes" id="UP001055429">
    <property type="component" value="Chromosome"/>
</dbReference>
<gene>
    <name evidence="6" type="ORF">M8231_13090</name>
</gene>
<keyword evidence="7" id="KW-1185">Reference proteome</keyword>
<dbReference type="SMART" id="SM00422">
    <property type="entry name" value="HTH_MERR"/>
    <property type="match status" value="1"/>
</dbReference>
<dbReference type="Gene3D" id="1.10.1660.10">
    <property type="match status" value="1"/>
</dbReference>
<evidence type="ECO:0000313" key="6">
    <source>
        <dbReference type="EMBL" id="URI14738.1"/>
    </source>
</evidence>
<keyword evidence="1" id="KW-0678">Repressor</keyword>
<sequence length="124" mass="13688">MAGRGPRTRSASHDAFTITEAASRCGLTTRALRYYEDVGLLHPLRNASRARVYSGSIIDRLDLISKLRSAGVELGEIAEILCGREPGSEERRLIDVIERRLAAVEAQRVTLSTLLESCQPHLTQ</sequence>
<keyword evidence="4" id="KW-0804">Transcription</keyword>
<dbReference type="EMBL" id="CP097649">
    <property type="protein sequence ID" value="URI14738.1"/>
    <property type="molecule type" value="Genomic_DNA"/>
</dbReference>
<dbReference type="PRINTS" id="PR00040">
    <property type="entry name" value="HTHMERR"/>
</dbReference>
<accession>A0ABY4SIW9</accession>
<reference evidence="6" key="1">
    <citation type="submission" date="2022-05" db="EMBL/GenBank/DDBJ databases">
        <title>Brevundimonas albigilva TT17 genome sequence.</title>
        <authorList>
            <person name="Lee K."/>
            <person name="Son H."/>
        </authorList>
    </citation>
    <scope>NUCLEOTIDE SEQUENCE</scope>
    <source>
        <strain evidence="6">TT17</strain>
    </source>
</reference>
<dbReference type="CDD" id="cd00592">
    <property type="entry name" value="HTH_MerR-like"/>
    <property type="match status" value="1"/>
</dbReference>
<organism evidence="6 7">
    <name type="scientific">Brevundimonas albigilva</name>
    <dbReference type="NCBI Taxonomy" id="1312364"/>
    <lineage>
        <taxon>Bacteria</taxon>
        <taxon>Pseudomonadati</taxon>
        <taxon>Pseudomonadota</taxon>
        <taxon>Alphaproteobacteria</taxon>
        <taxon>Caulobacterales</taxon>
        <taxon>Caulobacteraceae</taxon>
        <taxon>Brevundimonas</taxon>
    </lineage>
</organism>
<dbReference type="SUPFAM" id="SSF46955">
    <property type="entry name" value="Putative DNA-binding domain"/>
    <property type="match status" value="1"/>
</dbReference>
<name>A0ABY4SIW9_9CAUL</name>
<keyword evidence="2" id="KW-0805">Transcription regulation</keyword>
<proteinExistence type="predicted"/>
<evidence type="ECO:0000256" key="1">
    <source>
        <dbReference type="ARBA" id="ARBA00022491"/>
    </source>
</evidence>
<keyword evidence="3" id="KW-0238">DNA-binding</keyword>
<dbReference type="InterPro" id="IPR009061">
    <property type="entry name" value="DNA-bd_dom_put_sf"/>
</dbReference>
<feature type="domain" description="HTH merR-type" evidence="5">
    <location>
        <begin position="15"/>
        <end position="83"/>
    </location>
</feature>